<dbReference type="GO" id="GO:0005737">
    <property type="term" value="C:cytoplasm"/>
    <property type="evidence" value="ECO:0007669"/>
    <property type="project" value="TreeGrafter"/>
</dbReference>
<feature type="region of interest" description="Disordered" evidence="3">
    <location>
        <begin position="13"/>
        <end position="109"/>
    </location>
</feature>
<dbReference type="OrthoDB" id="3223806at2759"/>
<comment type="similarity">
    <text evidence="1">Belongs to the peptidase C14B family.</text>
</comment>
<dbReference type="GO" id="GO:0004197">
    <property type="term" value="F:cysteine-type endopeptidase activity"/>
    <property type="evidence" value="ECO:0007669"/>
    <property type="project" value="InterPro"/>
</dbReference>
<dbReference type="Pfam" id="PF00656">
    <property type="entry name" value="Peptidase_C14"/>
    <property type="match status" value="1"/>
</dbReference>
<gene>
    <name evidence="5" type="ORF">BDV38DRAFT_62633</name>
</gene>
<dbReference type="PANTHER" id="PTHR48104:SF23">
    <property type="entry name" value="METACASPASE (EUROFUNG)"/>
    <property type="match status" value="1"/>
</dbReference>
<feature type="domain" description="Peptidase C14 caspase" evidence="4">
    <location>
        <begin position="125"/>
        <end position="445"/>
    </location>
</feature>
<feature type="compositionally biased region" description="Polar residues" evidence="3">
    <location>
        <begin position="82"/>
        <end position="95"/>
    </location>
</feature>
<proteinExistence type="inferred from homology"/>
<dbReference type="InterPro" id="IPR011600">
    <property type="entry name" value="Pept_C14_caspase"/>
</dbReference>
<dbReference type="Gene3D" id="3.40.50.12660">
    <property type="match status" value="1"/>
</dbReference>
<dbReference type="GO" id="GO:0006508">
    <property type="term" value="P:proteolysis"/>
    <property type="evidence" value="ECO:0007669"/>
    <property type="project" value="InterPro"/>
</dbReference>
<dbReference type="AlphaFoldDB" id="A0A5N6TA56"/>
<evidence type="ECO:0000313" key="6">
    <source>
        <dbReference type="Proteomes" id="UP000325672"/>
    </source>
</evidence>
<protein>
    <submittedName>
        <fullName evidence="5">Caspase domain-containing protein</fullName>
    </submittedName>
</protein>
<evidence type="ECO:0000313" key="5">
    <source>
        <dbReference type="EMBL" id="KAE8143192.1"/>
    </source>
</evidence>
<dbReference type="Proteomes" id="UP000325672">
    <property type="component" value="Unassembled WGS sequence"/>
</dbReference>
<dbReference type="GeneID" id="43647871"/>
<organism evidence="5 6">
    <name type="scientific">Aspergillus pseudotamarii</name>
    <dbReference type="NCBI Taxonomy" id="132259"/>
    <lineage>
        <taxon>Eukaryota</taxon>
        <taxon>Fungi</taxon>
        <taxon>Dikarya</taxon>
        <taxon>Ascomycota</taxon>
        <taxon>Pezizomycotina</taxon>
        <taxon>Eurotiomycetes</taxon>
        <taxon>Eurotiomycetidae</taxon>
        <taxon>Eurotiales</taxon>
        <taxon>Aspergillaceae</taxon>
        <taxon>Aspergillus</taxon>
        <taxon>Aspergillus subgen. Circumdati</taxon>
    </lineage>
</organism>
<keyword evidence="2" id="KW-0378">Hydrolase</keyword>
<evidence type="ECO:0000256" key="2">
    <source>
        <dbReference type="ARBA" id="ARBA00022801"/>
    </source>
</evidence>
<dbReference type="RefSeq" id="XP_031919255.1">
    <property type="nucleotide sequence ID" value="XM_032063661.1"/>
</dbReference>
<keyword evidence="6" id="KW-1185">Reference proteome</keyword>
<name>A0A5N6TA56_ASPPS</name>
<dbReference type="InterPro" id="IPR050452">
    <property type="entry name" value="Metacaspase"/>
</dbReference>
<dbReference type="EMBL" id="ML743552">
    <property type="protein sequence ID" value="KAE8143192.1"/>
    <property type="molecule type" value="Genomic_DNA"/>
</dbReference>
<evidence type="ECO:0000259" key="4">
    <source>
        <dbReference type="Pfam" id="PF00656"/>
    </source>
</evidence>
<evidence type="ECO:0000256" key="3">
    <source>
        <dbReference type="SAM" id="MobiDB-lite"/>
    </source>
</evidence>
<accession>A0A5N6TA56</accession>
<evidence type="ECO:0000256" key="1">
    <source>
        <dbReference type="ARBA" id="ARBA00009005"/>
    </source>
</evidence>
<sequence length="453" mass="50357">MYYPNYNYPPPQSGWGGGYYPPPQQHHQQWSAPPPPPQQQPYYSNGYPPPSQSPHSYSPPQYPPPGHYGHHTPTPPPSSGSQYRSYHSHSPSWGQTPPRPPMEAQKFGNGAPSNYRFQYSACTGRRKALLIGINYAGQPNALRGCINDVTNMSTFLHDRYGYRREDMVILTDDQQNPMSVPTKANILRAMQWLVKDAQPNDSLFIHFSGRDLRLNSSGIYWLIGLGHGGRTPDLDGDEEDGYDDVIYPLDYRTAGHIVDDDMHAIMYVCSLLTARLNTDNASRVRPLQPGVRLTAIFDSCHSGTALDLPYVYSTQGILKEPNLAKEAAQDLFSAITSYGQGDFASVAQTAIGFLKKAALGDSARERTVRTKTSPADVVMFSGSKDTQTSADTFQDGEARGALSWAFIKTLQQRPNQSYLQLLNSIRSELDGKYSQKPQLSCSHPLDTNLLFVM</sequence>
<reference evidence="5 6" key="1">
    <citation type="submission" date="2019-04" db="EMBL/GenBank/DDBJ databases">
        <title>Friends and foes A comparative genomics study of 23 Aspergillus species from section Flavi.</title>
        <authorList>
            <consortium name="DOE Joint Genome Institute"/>
            <person name="Kjaerbolling I."/>
            <person name="Vesth T."/>
            <person name="Frisvad J.C."/>
            <person name="Nybo J.L."/>
            <person name="Theobald S."/>
            <person name="Kildgaard S."/>
            <person name="Isbrandt T."/>
            <person name="Kuo A."/>
            <person name="Sato A."/>
            <person name="Lyhne E.K."/>
            <person name="Kogle M.E."/>
            <person name="Wiebenga A."/>
            <person name="Kun R.S."/>
            <person name="Lubbers R.J."/>
            <person name="Makela M.R."/>
            <person name="Barry K."/>
            <person name="Chovatia M."/>
            <person name="Clum A."/>
            <person name="Daum C."/>
            <person name="Haridas S."/>
            <person name="He G."/>
            <person name="LaButti K."/>
            <person name="Lipzen A."/>
            <person name="Mondo S."/>
            <person name="Riley R."/>
            <person name="Salamov A."/>
            <person name="Simmons B.A."/>
            <person name="Magnuson J.K."/>
            <person name="Henrissat B."/>
            <person name="Mortensen U.H."/>
            <person name="Larsen T.O."/>
            <person name="Devries R.P."/>
            <person name="Grigoriev I.V."/>
            <person name="Machida M."/>
            <person name="Baker S.E."/>
            <person name="Andersen M.R."/>
        </authorList>
    </citation>
    <scope>NUCLEOTIDE SEQUENCE [LARGE SCALE GENOMIC DNA]</scope>
    <source>
        <strain evidence="5 6">CBS 117625</strain>
    </source>
</reference>
<dbReference type="PANTHER" id="PTHR48104">
    <property type="entry name" value="METACASPASE-4"/>
    <property type="match status" value="1"/>
</dbReference>